<dbReference type="FunFam" id="3.40.718.10:FF:000001">
    <property type="entry name" value="Isocitrate dehydrogenase [NAD] subunit, mitochondrial"/>
    <property type="match status" value="1"/>
</dbReference>
<dbReference type="STRING" id="7070.D6WCY5"/>
<dbReference type="SMART" id="SM01329">
    <property type="entry name" value="Iso_dh"/>
    <property type="match status" value="1"/>
</dbReference>
<dbReference type="InterPro" id="IPR024084">
    <property type="entry name" value="IsoPropMal-DH-like_dom"/>
</dbReference>
<evidence type="ECO:0000313" key="7">
    <source>
        <dbReference type="EMBL" id="EEZ99075.1"/>
    </source>
</evidence>
<dbReference type="OMA" id="MYGGRYL"/>
<evidence type="ECO:0000256" key="3">
    <source>
        <dbReference type="ARBA" id="ARBA00022532"/>
    </source>
</evidence>
<reference evidence="7 8" key="1">
    <citation type="journal article" date="2008" name="Nature">
        <title>The genome of the model beetle and pest Tribolium castaneum.</title>
        <authorList>
            <consortium name="Tribolium Genome Sequencing Consortium"/>
            <person name="Richards S."/>
            <person name="Gibbs R.A."/>
            <person name="Weinstock G.M."/>
            <person name="Brown S.J."/>
            <person name="Denell R."/>
            <person name="Beeman R.W."/>
            <person name="Gibbs R."/>
            <person name="Beeman R.W."/>
            <person name="Brown S.J."/>
            <person name="Bucher G."/>
            <person name="Friedrich M."/>
            <person name="Grimmelikhuijzen C.J."/>
            <person name="Klingler M."/>
            <person name="Lorenzen M."/>
            <person name="Richards S."/>
            <person name="Roth S."/>
            <person name="Schroder R."/>
            <person name="Tautz D."/>
            <person name="Zdobnov E.M."/>
            <person name="Muzny D."/>
            <person name="Gibbs R.A."/>
            <person name="Weinstock G.M."/>
            <person name="Attaway T."/>
            <person name="Bell S."/>
            <person name="Buhay C.J."/>
            <person name="Chandrabose M.N."/>
            <person name="Chavez D."/>
            <person name="Clerk-Blankenburg K.P."/>
            <person name="Cree A."/>
            <person name="Dao M."/>
            <person name="Davis C."/>
            <person name="Chacko J."/>
            <person name="Dinh H."/>
            <person name="Dugan-Rocha S."/>
            <person name="Fowler G."/>
            <person name="Garner T.T."/>
            <person name="Garnes J."/>
            <person name="Gnirke A."/>
            <person name="Hawes A."/>
            <person name="Hernandez J."/>
            <person name="Hines S."/>
            <person name="Holder M."/>
            <person name="Hume J."/>
            <person name="Jhangiani S.N."/>
            <person name="Joshi V."/>
            <person name="Khan Z.M."/>
            <person name="Jackson L."/>
            <person name="Kovar C."/>
            <person name="Kowis A."/>
            <person name="Lee S."/>
            <person name="Lewis L.R."/>
            <person name="Margolis J."/>
            <person name="Morgan M."/>
            <person name="Nazareth L.V."/>
            <person name="Nguyen N."/>
            <person name="Okwuonu G."/>
            <person name="Parker D."/>
            <person name="Richards S."/>
            <person name="Ruiz S.J."/>
            <person name="Santibanez J."/>
            <person name="Savard J."/>
            <person name="Scherer S.E."/>
            <person name="Schneider B."/>
            <person name="Sodergren E."/>
            <person name="Tautz D."/>
            <person name="Vattahil S."/>
            <person name="Villasana D."/>
            <person name="White C.S."/>
            <person name="Wright R."/>
            <person name="Park Y."/>
            <person name="Beeman R.W."/>
            <person name="Lord J."/>
            <person name="Oppert B."/>
            <person name="Lorenzen M."/>
            <person name="Brown S."/>
            <person name="Wang L."/>
            <person name="Savard J."/>
            <person name="Tautz D."/>
            <person name="Richards S."/>
            <person name="Weinstock G."/>
            <person name="Gibbs R.A."/>
            <person name="Liu Y."/>
            <person name="Worley K."/>
            <person name="Weinstock G."/>
            <person name="Elsik C.G."/>
            <person name="Reese J.T."/>
            <person name="Elhaik E."/>
            <person name="Landan G."/>
            <person name="Graur D."/>
            <person name="Arensburger P."/>
            <person name="Atkinson P."/>
            <person name="Beeman R.W."/>
            <person name="Beidler J."/>
            <person name="Brown S.J."/>
            <person name="Demuth J.P."/>
            <person name="Drury D.W."/>
            <person name="Du Y.Z."/>
            <person name="Fujiwara H."/>
            <person name="Lorenzen M."/>
            <person name="Maselli V."/>
            <person name="Osanai M."/>
            <person name="Park Y."/>
            <person name="Robertson H.M."/>
            <person name="Tu Z."/>
            <person name="Wang J.J."/>
            <person name="Wang S."/>
            <person name="Richards S."/>
            <person name="Song H."/>
            <person name="Zhang L."/>
            <person name="Sodergren E."/>
            <person name="Werner D."/>
            <person name="Stanke M."/>
            <person name="Morgenstern B."/>
            <person name="Solovyev V."/>
            <person name="Kosarev P."/>
            <person name="Brown G."/>
            <person name="Chen H.C."/>
            <person name="Ermolaeva O."/>
            <person name="Hlavina W."/>
            <person name="Kapustin Y."/>
            <person name="Kiryutin B."/>
            <person name="Kitts P."/>
            <person name="Maglott D."/>
            <person name="Pruitt K."/>
            <person name="Sapojnikov V."/>
            <person name="Souvorov A."/>
            <person name="Mackey A.J."/>
            <person name="Waterhouse R.M."/>
            <person name="Wyder S."/>
            <person name="Zdobnov E.M."/>
            <person name="Zdobnov E.M."/>
            <person name="Wyder S."/>
            <person name="Kriventseva E.V."/>
            <person name="Kadowaki T."/>
            <person name="Bork P."/>
            <person name="Aranda M."/>
            <person name="Bao R."/>
            <person name="Beermann A."/>
            <person name="Berns N."/>
            <person name="Bolognesi R."/>
            <person name="Bonneton F."/>
            <person name="Bopp D."/>
            <person name="Brown S.J."/>
            <person name="Bucher G."/>
            <person name="Butts T."/>
            <person name="Chaumot A."/>
            <person name="Denell R.E."/>
            <person name="Ferrier D.E."/>
            <person name="Friedrich M."/>
            <person name="Gordon C.M."/>
            <person name="Jindra M."/>
            <person name="Klingler M."/>
            <person name="Lan Q."/>
            <person name="Lattorff H.M."/>
            <person name="Laudet V."/>
            <person name="von Levetsow C."/>
            <person name="Liu Z."/>
            <person name="Lutz R."/>
            <person name="Lynch J.A."/>
            <person name="da Fonseca R.N."/>
            <person name="Posnien N."/>
            <person name="Reuter R."/>
            <person name="Roth S."/>
            <person name="Savard J."/>
            <person name="Schinko J.B."/>
            <person name="Schmitt C."/>
            <person name="Schoppmeier M."/>
            <person name="Schroder R."/>
            <person name="Shippy T.D."/>
            <person name="Simonnet F."/>
            <person name="Marques-Souza H."/>
            <person name="Tautz D."/>
            <person name="Tomoyasu Y."/>
            <person name="Trauner J."/>
            <person name="Van der Zee M."/>
            <person name="Vervoort M."/>
            <person name="Wittkopp N."/>
            <person name="Wimmer E.A."/>
            <person name="Yang X."/>
            <person name="Jones A.K."/>
            <person name="Sattelle D.B."/>
            <person name="Ebert P.R."/>
            <person name="Nelson D."/>
            <person name="Scott J.G."/>
            <person name="Beeman R.W."/>
            <person name="Muthukrishnan S."/>
            <person name="Kramer K.J."/>
            <person name="Arakane Y."/>
            <person name="Beeman R.W."/>
            <person name="Zhu Q."/>
            <person name="Hogenkamp D."/>
            <person name="Dixit R."/>
            <person name="Oppert B."/>
            <person name="Jiang H."/>
            <person name="Zou Z."/>
            <person name="Marshall J."/>
            <person name="Elpidina E."/>
            <person name="Vinokurov K."/>
            <person name="Oppert C."/>
            <person name="Zou Z."/>
            <person name="Evans J."/>
            <person name="Lu Z."/>
            <person name="Zhao P."/>
            <person name="Sumathipala N."/>
            <person name="Altincicek B."/>
            <person name="Vilcinskas A."/>
            <person name="Williams M."/>
            <person name="Hultmark D."/>
            <person name="Hetru C."/>
            <person name="Jiang H."/>
            <person name="Grimmelikhuijzen C.J."/>
            <person name="Hauser F."/>
            <person name="Cazzamali G."/>
            <person name="Williamson M."/>
            <person name="Park Y."/>
            <person name="Li B."/>
            <person name="Tanaka Y."/>
            <person name="Predel R."/>
            <person name="Neupert S."/>
            <person name="Schachtner J."/>
            <person name="Verleyen P."/>
            <person name="Raible F."/>
            <person name="Bork P."/>
            <person name="Friedrich M."/>
            <person name="Walden K.K."/>
            <person name="Robertson H.M."/>
            <person name="Angeli S."/>
            <person name="Foret S."/>
            <person name="Bucher G."/>
            <person name="Schuetz S."/>
            <person name="Maleszka R."/>
            <person name="Wimmer E.A."/>
            <person name="Beeman R.W."/>
            <person name="Lorenzen M."/>
            <person name="Tomoyasu Y."/>
            <person name="Miller S.C."/>
            <person name="Grossmann D."/>
            <person name="Bucher G."/>
        </authorList>
    </citation>
    <scope>NUCLEOTIDE SEQUENCE [LARGE SCALE GENOMIC DNA]</scope>
    <source>
        <strain evidence="7 8">Georgia GA2</strain>
    </source>
</reference>
<dbReference type="NCBIfam" id="TIGR00175">
    <property type="entry name" value="mito_nad_idh"/>
    <property type="match status" value="1"/>
</dbReference>
<keyword evidence="4" id="KW-0809">Transit peptide</keyword>
<reference evidence="7 8" key="2">
    <citation type="journal article" date="2010" name="Nucleic Acids Res.">
        <title>BeetleBase in 2010: revisions to provide comprehensive genomic information for Tribolium castaneum.</title>
        <authorList>
            <person name="Kim H.S."/>
            <person name="Murphy T."/>
            <person name="Xia J."/>
            <person name="Caragea D."/>
            <person name="Park Y."/>
            <person name="Beeman R.W."/>
            <person name="Lorenzen M.D."/>
            <person name="Butcher S."/>
            <person name="Manak J.R."/>
            <person name="Brown S.J."/>
        </authorList>
    </citation>
    <scope>GENOME REANNOTATION</scope>
    <source>
        <strain evidence="7 8">Georgia GA2</strain>
    </source>
</reference>
<keyword evidence="8" id="KW-1185">Reference proteome</keyword>
<sequence>MNPSTVFKLLKPQNWLWKSVTRSKTISDFEKQHKTPKCVKPTPIPLALYGGKHTVTMIPGSGIGPELMEFVRQVFTVAKAPVHFETVTIDENREDNTDLEYAIISIKRNGVAIKGNVDTFSADTTVRLSNVAIRNELDLCVYLMRCKSYPGVRAKHENVDIVVVRQNTEGEYCMLEHSIRNGTVVENLKIITEENSQRVAKYAFDYARKNGRKKVTTVHKANIMKFSDGLFLQTARKVAKDYPDIQHNDIIVDNCCMQLVTRPQQFEVLLTPNLYGNIVANVICGLIGGPGLVSGRNYGAHYAVFEPGTRNSGRTIANKNIANPVAMLNASVDMLYHLGYVQHAKVIENAIFQAVAKDKVHTPDLGGSASSVDVVKKILEYI</sequence>
<dbReference type="HOGENOM" id="CLU_031953_0_1_1"/>
<keyword evidence="3" id="KW-0816">Tricarboxylic acid cycle</keyword>
<dbReference type="GO" id="GO:0006102">
    <property type="term" value="P:isocitrate metabolic process"/>
    <property type="evidence" value="ECO:0000318"/>
    <property type="project" value="GO_Central"/>
</dbReference>
<dbReference type="EMBL" id="KQ971311">
    <property type="protein sequence ID" value="EEZ99075.1"/>
    <property type="molecule type" value="Genomic_DNA"/>
</dbReference>
<accession>D6WCY5</accession>
<organism evidence="7 8">
    <name type="scientific">Tribolium castaneum</name>
    <name type="common">Red flour beetle</name>
    <dbReference type="NCBI Taxonomy" id="7070"/>
    <lineage>
        <taxon>Eukaryota</taxon>
        <taxon>Metazoa</taxon>
        <taxon>Ecdysozoa</taxon>
        <taxon>Arthropoda</taxon>
        <taxon>Hexapoda</taxon>
        <taxon>Insecta</taxon>
        <taxon>Pterygota</taxon>
        <taxon>Neoptera</taxon>
        <taxon>Endopterygota</taxon>
        <taxon>Coleoptera</taxon>
        <taxon>Polyphaga</taxon>
        <taxon>Cucujiformia</taxon>
        <taxon>Tenebrionidae</taxon>
        <taxon>Tenebrionidae incertae sedis</taxon>
        <taxon>Tribolium</taxon>
    </lineage>
</organism>
<proteinExistence type="inferred from homology"/>
<dbReference type="eggNOG" id="KOG0784">
    <property type="taxonomic scope" value="Eukaryota"/>
</dbReference>
<dbReference type="Gene3D" id="3.40.718.10">
    <property type="entry name" value="Isopropylmalate Dehydrogenase"/>
    <property type="match status" value="1"/>
</dbReference>
<dbReference type="SUPFAM" id="SSF53659">
    <property type="entry name" value="Isocitrate/Isopropylmalate dehydrogenase-like"/>
    <property type="match status" value="1"/>
</dbReference>
<name>D6WCY5_TRICA</name>
<dbReference type="Pfam" id="PF00180">
    <property type="entry name" value="Iso_dh"/>
    <property type="match status" value="1"/>
</dbReference>
<evidence type="ECO:0000256" key="1">
    <source>
        <dbReference type="ARBA" id="ARBA00004173"/>
    </source>
</evidence>
<gene>
    <name evidence="7" type="primary">AUGUSTUS-3.0.2_04954</name>
    <name evidence="7" type="ORF">TcasGA2_TC004954</name>
</gene>
<evidence type="ECO:0000313" key="8">
    <source>
        <dbReference type="Proteomes" id="UP000007266"/>
    </source>
</evidence>
<dbReference type="KEGG" id="tca:657626"/>
<evidence type="ECO:0000256" key="5">
    <source>
        <dbReference type="ARBA" id="ARBA00023128"/>
    </source>
</evidence>
<evidence type="ECO:0000256" key="4">
    <source>
        <dbReference type="ARBA" id="ARBA00022946"/>
    </source>
</evidence>
<dbReference type="PhylomeDB" id="D6WCY5"/>
<dbReference type="InterPro" id="IPR004434">
    <property type="entry name" value="Isocitrate_DH_NAD"/>
</dbReference>
<dbReference type="PANTHER" id="PTHR11835:SF60">
    <property type="entry name" value="ISOCITRATE DEHYDROGENASE [NAD] SUBUNIT, MITOCHONDRIAL"/>
    <property type="match status" value="1"/>
</dbReference>
<dbReference type="OrthoDB" id="10261637at2759"/>
<dbReference type="PANTHER" id="PTHR11835">
    <property type="entry name" value="DECARBOXYLATING DEHYDROGENASES-ISOCITRATE, ISOPROPYLMALATE, TARTRATE"/>
    <property type="match status" value="1"/>
</dbReference>
<protein>
    <submittedName>
        <fullName evidence="7">Putative isocitrate dehydrogenase [NAD] subunit alpha, mitochondrial-like Protein</fullName>
    </submittedName>
</protein>
<feature type="domain" description="Isopropylmalate dehydrogenase-like" evidence="6">
    <location>
        <begin position="54"/>
        <end position="378"/>
    </location>
</feature>
<comment type="similarity">
    <text evidence="2">Belongs to the isocitrate and isopropylmalate dehydrogenases family.</text>
</comment>
<dbReference type="GO" id="GO:0005739">
    <property type="term" value="C:mitochondrion"/>
    <property type="evidence" value="ECO:0000318"/>
    <property type="project" value="GO_Central"/>
</dbReference>
<keyword evidence="5" id="KW-0496">Mitochondrion</keyword>
<dbReference type="GO" id="GO:0006099">
    <property type="term" value="P:tricarboxylic acid cycle"/>
    <property type="evidence" value="ECO:0000318"/>
    <property type="project" value="GO_Central"/>
</dbReference>
<dbReference type="AlphaFoldDB" id="D6WCY5"/>
<evidence type="ECO:0000256" key="2">
    <source>
        <dbReference type="ARBA" id="ARBA00007769"/>
    </source>
</evidence>
<comment type="subcellular location">
    <subcellularLocation>
        <location evidence="1">Mitochondrion</location>
    </subcellularLocation>
</comment>
<evidence type="ECO:0000259" key="6">
    <source>
        <dbReference type="SMART" id="SM01329"/>
    </source>
</evidence>
<dbReference type="Proteomes" id="UP000007266">
    <property type="component" value="Linkage group 2"/>
</dbReference>